<proteinExistence type="predicted"/>
<dbReference type="HOGENOM" id="CLU_1658962_0_0_3"/>
<dbReference type="Proteomes" id="UP000003835">
    <property type="component" value="Unassembled WGS sequence"/>
</dbReference>
<gene>
    <name evidence="2" type="ORF">MC7420_7451</name>
</gene>
<protein>
    <submittedName>
        <fullName evidence="2">Uncharacterized protein</fullName>
    </submittedName>
</protein>
<dbReference type="AlphaFoldDB" id="B4VHH2"/>
<evidence type="ECO:0000313" key="2">
    <source>
        <dbReference type="EMBL" id="EDX78798.1"/>
    </source>
</evidence>
<keyword evidence="3" id="KW-1185">Reference proteome</keyword>
<sequence>MFRFYAVASTLTLASAIGLSSEALAQSVDIPFTASVPIEVTFDQVVLGTVETTASGGSVQLPNVIESVNPATVTLQSNTSATLTVSPPSFISGSTPDPDGTTYITFVSFGTQQVTADTAEVTMNLPVGISDLEVDMRVERPVPFPAGTYNYAVTLTVIP</sequence>
<accession>B4VHH2</accession>
<organism evidence="2 3">
    <name type="scientific">Coleofasciculus chthonoplastes PCC 7420</name>
    <dbReference type="NCBI Taxonomy" id="118168"/>
    <lineage>
        <taxon>Bacteria</taxon>
        <taxon>Bacillati</taxon>
        <taxon>Cyanobacteriota</taxon>
        <taxon>Cyanophyceae</taxon>
        <taxon>Coleofasciculales</taxon>
        <taxon>Coleofasciculaceae</taxon>
        <taxon>Coleofasciculus</taxon>
    </lineage>
</organism>
<evidence type="ECO:0000256" key="1">
    <source>
        <dbReference type="SAM" id="SignalP"/>
    </source>
</evidence>
<name>B4VHH2_9CYAN</name>
<dbReference type="RefSeq" id="WP_006098275.1">
    <property type="nucleotide sequence ID" value="NZ_DS989841.1"/>
</dbReference>
<evidence type="ECO:0000313" key="3">
    <source>
        <dbReference type="Proteomes" id="UP000003835"/>
    </source>
</evidence>
<feature type="chain" id="PRO_5002827567" evidence="1">
    <location>
        <begin position="26"/>
        <end position="159"/>
    </location>
</feature>
<reference evidence="2 3" key="1">
    <citation type="submission" date="2008-07" db="EMBL/GenBank/DDBJ databases">
        <authorList>
            <person name="Tandeau de Marsac N."/>
            <person name="Ferriera S."/>
            <person name="Johnson J."/>
            <person name="Kravitz S."/>
            <person name="Beeson K."/>
            <person name="Sutton G."/>
            <person name="Rogers Y.-H."/>
            <person name="Friedman R."/>
            <person name="Frazier M."/>
            <person name="Venter J.C."/>
        </authorList>
    </citation>
    <scope>NUCLEOTIDE SEQUENCE [LARGE SCALE GENOMIC DNA]</scope>
    <source>
        <strain evidence="2 3">PCC 7420</strain>
    </source>
</reference>
<feature type="signal peptide" evidence="1">
    <location>
        <begin position="1"/>
        <end position="25"/>
    </location>
</feature>
<dbReference type="EMBL" id="DS989841">
    <property type="protein sequence ID" value="EDX78798.1"/>
    <property type="molecule type" value="Genomic_DNA"/>
</dbReference>
<dbReference type="OrthoDB" id="487216at2"/>
<dbReference type="eggNOG" id="ENOG50335T0">
    <property type="taxonomic scope" value="Bacteria"/>
</dbReference>
<keyword evidence="1" id="KW-0732">Signal</keyword>